<accession>A0ABX2AMT3</accession>
<evidence type="ECO:0000313" key="12">
    <source>
        <dbReference type="EMBL" id="NPD91557.1"/>
    </source>
</evidence>
<keyword evidence="9" id="KW-0566">Pantothenate biosynthesis</keyword>
<dbReference type="SUPFAM" id="SSF51735">
    <property type="entry name" value="NAD(P)-binding Rossmann-fold domains"/>
    <property type="match status" value="1"/>
</dbReference>
<evidence type="ECO:0000256" key="3">
    <source>
        <dbReference type="ARBA" id="ARBA00013014"/>
    </source>
</evidence>
<name>A0ABX2AMT3_9BACT</name>
<dbReference type="InterPro" id="IPR003710">
    <property type="entry name" value="ApbA"/>
</dbReference>
<evidence type="ECO:0000256" key="1">
    <source>
        <dbReference type="ARBA" id="ARBA00004994"/>
    </source>
</evidence>
<evidence type="ECO:0000313" key="13">
    <source>
        <dbReference type="Proteomes" id="UP000714420"/>
    </source>
</evidence>
<dbReference type="Proteomes" id="UP000714420">
    <property type="component" value="Unassembled WGS sequence"/>
</dbReference>
<dbReference type="NCBIfam" id="TIGR00745">
    <property type="entry name" value="apbA_panE"/>
    <property type="match status" value="1"/>
</dbReference>
<evidence type="ECO:0000256" key="6">
    <source>
        <dbReference type="ARBA" id="ARBA00023002"/>
    </source>
</evidence>
<dbReference type="PANTHER" id="PTHR21708">
    <property type="entry name" value="PROBABLE 2-DEHYDROPANTOATE 2-REDUCTASE"/>
    <property type="match status" value="1"/>
</dbReference>
<dbReference type="Gene3D" id="3.40.50.720">
    <property type="entry name" value="NAD(P)-binding Rossmann-like Domain"/>
    <property type="match status" value="1"/>
</dbReference>
<keyword evidence="6 9" id="KW-0560">Oxidoreductase</keyword>
<sequence length="302" mass="33144">MRYGIVGTGAVGGYFGGLLAKAGRDVHFLLHSDYHYVRQNGLRVDSVDGDFILDNINVYDSTSAMPECDVVFVAMKTTSNGMLAAMLPPLLHDNTLVILIQNGIGVEEDVQALLPGVRLAAGLAYICTTKVGPGHIWHQSNGRLSIGDYSCGDEAFMDAVVADMTDAGLRVNRVGYNEARWKKAVWNMPFNGMTVVMNTDCAGLIDCRATERLIRMMMLEVVGAARACGVEGVDESYAMRMIDMTRHMPSYSSSMKADYDNGRPMEIRYLYARPIEIAAGHGFKMPMLSMLAAQLEFMDGRK</sequence>
<feature type="domain" description="Ketopantoate reductase C-terminal" evidence="11">
    <location>
        <begin position="178"/>
        <end position="296"/>
    </location>
</feature>
<dbReference type="Pfam" id="PF02558">
    <property type="entry name" value="ApbA"/>
    <property type="match status" value="1"/>
</dbReference>
<feature type="domain" description="Ketopantoate reductase N-terminal" evidence="10">
    <location>
        <begin position="4"/>
        <end position="149"/>
    </location>
</feature>
<dbReference type="SUPFAM" id="SSF48179">
    <property type="entry name" value="6-phosphogluconate dehydrogenase C-terminal domain-like"/>
    <property type="match status" value="1"/>
</dbReference>
<dbReference type="InterPro" id="IPR008927">
    <property type="entry name" value="6-PGluconate_DH-like_C_sf"/>
</dbReference>
<comment type="function">
    <text evidence="9">Catalyzes the NADPH-dependent reduction of ketopantoate into pantoic acid.</text>
</comment>
<keyword evidence="5 9" id="KW-0521">NADP</keyword>
<reference evidence="12 13" key="1">
    <citation type="submission" date="2020-05" db="EMBL/GenBank/DDBJ databases">
        <title>Distinct polysaccharide utilization as determinants for interspecies competition between intestinal Prevotella spp.</title>
        <authorList>
            <person name="Galvez E.J.C."/>
            <person name="Iljazovic A."/>
            <person name="Strowig T."/>
        </authorList>
    </citation>
    <scope>NUCLEOTIDE SEQUENCE [LARGE SCALE GENOMIC DNA]</scope>
    <source>
        <strain evidence="12 13">PMUR</strain>
    </source>
</reference>
<dbReference type="InterPro" id="IPR013752">
    <property type="entry name" value="KPA_reductase"/>
</dbReference>
<dbReference type="RefSeq" id="WP_172274353.1">
    <property type="nucleotide sequence ID" value="NZ_CASGMU010000016.1"/>
</dbReference>
<dbReference type="GO" id="GO:0008677">
    <property type="term" value="F:2-dehydropantoate 2-reductase activity"/>
    <property type="evidence" value="ECO:0007669"/>
    <property type="project" value="UniProtKB-EC"/>
</dbReference>
<dbReference type="EMBL" id="JABKKF010000003">
    <property type="protein sequence ID" value="NPD91557.1"/>
    <property type="molecule type" value="Genomic_DNA"/>
</dbReference>
<protein>
    <recommendedName>
        <fullName evidence="4 9">2-dehydropantoate 2-reductase</fullName>
        <ecNumber evidence="3 9">1.1.1.169</ecNumber>
    </recommendedName>
    <alternativeName>
        <fullName evidence="7 9">Ketopantoate reductase</fullName>
    </alternativeName>
</protein>
<comment type="catalytic activity">
    <reaction evidence="8 9">
        <text>(R)-pantoate + NADP(+) = 2-dehydropantoate + NADPH + H(+)</text>
        <dbReference type="Rhea" id="RHEA:16233"/>
        <dbReference type="ChEBI" id="CHEBI:11561"/>
        <dbReference type="ChEBI" id="CHEBI:15378"/>
        <dbReference type="ChEBI" id="CHEBI:15980"/>
        <dbReference type="ChEBI" id="CHEBI:57783"/>
        <dbReference type="ChEBI" id="CHEBI:58349"/>
        <dbReference type="EC" id="1.1.1.169"/>
    </reaction>
</comment>
<comment type="pathway">
    <text evidence="1 9">Cofactor biosynthesis; (R)-pantothenate biosynthesis; (R)-pantoate from 3-methyl-2-oxobutanoate: step 2/2.</text>
</comment>
<dbReference type="InterPro" id="IPR013332">
    <property type="entry name" value="KPR_N"/>
</dbReference>
<evidence type="ECO:0000256" key="7">
    <source>
        <dbReference type="ARBA" id="ARBA00032024"/>
    </source>
</evidence>
<proteinExistence type="inferred from homology"/>
<evidence type="ECO:0000256" key="2">
    <source>
        <dbReference type="ARBA" id="ARBA00007870"/>
    </source>
</evidence>
<dbReference type="InterPro" id="IPR036291">
    <property type="entry name" value="NAD(P)-bd_dom_sf"/>
</dbReference>
<dbReference type="Pfam" id="PF08546">
    <property type="entry name" value="ApbA_C"/>
    <property type="match status" value="1"/>
</dbReference>
<evidence type="ECO:0000259" key="11">
    <source>
        <dbReference type="Pfam" id="PF08546"/>
    </source>
</evidence>
<dbReference type="PANTHER" id="PTHR21708:SF26">
    <property type="entry name" value="2-DEHYDROPANTOATE 2-REDUCTASE"/>
    <property type="match status" value="1"/>
</dbReference>
<dbReference type="InterPro" id="IPR013328">
    <property type="entry name" value="6PGD_dom2"/>
</dbReference>
<evidence type="ECO:0000256" key="9">
    <source>
        <dbReference type="RuleBase" id="RU362068"/>
    </source>
</evidence>
<dbReference type="InterPro" id="IPR051402">
    <property type="entry name" value="KPR-Related"/>
</dbReference>
<comment type="similarity">
    <text evidence="2 9">Belongs to the ketopantoate reductase family.</text>
</comment>
<gene>
    <name evidence="12" type="ORF">HPS56_04170</name>
</gene>
<keyword evidence="13" id="KW-1185">Reference proteome</keyword>
<evidence type="ECO:0000256" key="8">
    <source>
        <dbReference type="ARBA" id="ARBA00048793"/>
    </source>
</evidence>
<dbReference type="Gene3D" id="1.10.1040.10">
    <property type="entry name" value="N-(1-d-carboxylethyl)-l-norvaline Dehydrogenase, domain 2"/>
    <property type="match status" value="1"/>
</dbReference>
<evidence type="ECO:0000259" key="10">
    <source>
        <dbReference type="Pfam" id="PF02558"/>
    </source>
</evidence>
<dbReference type="EC" id="1.1.1.169" evidence="3 9"/>
<evidence type="ECO:0000256" key="4">
    <source>
        <dbReference type="ARBA" id="ARBA00019465"/>
    </source>
</evidence>
<comment type="caution">
    <text evidence="12">The sequence shown here is derived from an EMBL/GenBank/DDBJ whole genome shotgun (WGS) entry which is preliminary data.</text>
</comment>
<evidence type="ECO:0000256" key="5">
    <source>
        <dbReference type="ARBA" id="ARBA00022857"/>
    </source>
</evidence>
<organism evidence="12 13">
    <name type="scientific">Xylanibacter muris</name>
    <dbReference type="NCBI Taxonomy" id="2736290"/>
    <lineage>
        <taxon>Bacteria</taxon>
        <taxon>Pseudomonadati</taxon>
        <taxon>Bacteroidota</taxon>
        <taxon>Bacteroidia</taxon>
        <taxon>Bacteroidales</taxon>
        <taxon>Prevotellaceae</taxon>
        <taxon>Xylanibacter</taxon>
    </lineage>
</organism>